<sequence>MHLAISRLLLSSLVLLISRAEAAETPVKQRAEHVFIISFDQGAPAGIAKSDMPLFKEMAAQGAHTWEAYTIVPSITLPSHTSMLTGVGIQKHQIDWNNYKPEKGKVGVPTIFSLAKEKGISTGMFVAKEKFQHLNLPGSVDVFDFPKDDVTCGSVAREFAANVGTLKPGLCFIHFGDPDVKGHEFGMDSPEKIQAFADTDKALKVIRDSVDKAGLTSTSVFILTADHGGHDIKDKNGITRGTHGDSTPDDVTIPWIAWGKGVKPGFTITAPVVQYDTAATALWLLGVPVPEGFWGRPVTSAFVD</sequence>
<keyword evidence="1" id="KW-0732">Signal</keyword>
<dbReference type="Gene3D" id="3.40.720.10">
    <property type="entry name" value="Alkaline Phosphatase, subunit A"/>
    <property type="match status" value="2"/>
</dbReference>
<dbReference type="InterPro" id="IPR002591">
    <property type="entry name" value="Phosphodiest/P_Trfase"/>
</dbReference>
<dbReference type="Pfam" id="PF01663">
    <property type="entry name" value="Phosphodiest"/>
    <property type="match status" value="1"/>
</dbReference>
<keyword evidence="3" id="KW-1185">Reference proteome</keyword>
<protein>
    <submittedName>
        <fullName evidence="2">Alkaline phosphatase family protein</fullName>
    </submittedName>
</protein>
<dbReference type="PANTHER" id="PTHR10151:SF120">
    <property type="entry name" value="BIS(5'-ADENOSYL)-TRIPHOSPHATASE"/>
    <property type="match status" value="1"/>
</dbReference>
<dbReference type="RefSeq" id="WP_200349583.1">
    <property type="nucleotide sequence ID" value="NZ_BAABHZ010000010.1"/>
</dbReference>
<proteinExistence type="predicted"/>
<comment type="caution">
    <text evidence="2">The sequence shown here is derived from an EMBL/GenBank/DDBJ whole genome shotgun (WGS) entry which is preliminary data.</text>
</comment>
<name>A0A934VA94_9BACT</name>
<gene>
    <name evidence="2" type="ORF">JIN84_03315</name>
</gene>
<dbReference type="EMBL" id="JAENIK010000004">
    <property type="protein sequence ID" value="MBK1814626.1"/>
    <property type="molecule type" value="Genomic_DNA"/>
</dbReference>
<reference evidence="2" key="1">
    <citation type="submission" date="2021-01" db="EMBL/GenBank/DDBJ databases">
        <title>Modified the classification status of verrucomicrobia.</title>
        <authorList>
            <person name="Feng X."/>
        </authorList>
    </citation>
    <scope>NUCLEOTIDE SEQUENCE</scope>
    <source>
        <strain evidence="2">JCM 18052</strain>
    </source>
</reference>
<dbReference type="PANTHER" id="PTHR10151">
    <property type="entry name" value="ECTONUCLEOTIDE PYROPHOSPHATASE/PHOSPHODIESTERASE"/>
    <property type="match status" value="1"/>
</dbReference>
<dbReference type="InterPro" id="IPR017850">
    <property type="entry name" value="Alkaline_phosphatase_core_sf"/>
</dbReference>
<evidence type="ECO:0000313" key="3">
    <source>
        <dbReference type="Proteomes" id="UP000600139"/>
    </source>
</evidence>
<dbReference type="SUPFAM" id="SSF53649">
    <property type="entry name" value="Alkaline phosphatase-like"/>
    <property type="match status" value="1"/>
</dbReference>
<feature type="chain" id="PRO_5037665930" evidence="1">
    <location>
        <begin position="23"/>
        <end position="304"/>
    </location>
</feature>
<accession>A0A934VA94</accession>
<dbReference type="GO" id="GO:0016787">
    <property type="term" value="F:hydrolase activity"/>
    <property type="evidence" value="ECO:0007669"/>
    <property type="project" value="UniProtKB-ARBA"/>
</dbReference>
<organism evidence="2 3">
    <name type="scientific">Luteolibacter yonseiensis</name>
    <dbReference type="NCBI Taxonomy" id="1144680"/>
    <lineage>
        <taxon>Bacteria</taxon>
        <taxon>Pseudomonadati</taxon>
        <taxon>Verrucomicrobiota</taxon>
        <taxon>Verrucomicrobiia</taxon>
        <taxon>Verrucomicrobiales</taxon>
        <taxon>Verrucomicrobiaceae</taxon>
        <taxon>Luteolibacter</taxon>
    </lineage>
</organism>
<evidence type="ECO:0000256" key="1">
    <source>
        <dbReference type="SAM" id="SignalP"/>
    </source>
</evidence>
<evidence type="ECO:0000313" key="2">
    <source>
        <dbReference type="EMBL" id="MBK1814626.1"/>
    </source>
</evidence>
<dbReference type="AlphaFoldDB" id="A0A934VA94"/>
<dbReference type="Proteomes" id="UP000600139">
    <property type="component" value="Unassembled WGS sequence"/>
</dbReference>
<feature type="signal peptide" evidence="1">
    <location>
        <begin position="1"/>
        <end position="22"/>
    </location>
</feature>